<evidence type="ECO:0000256" key="4">
    <source>
        <dbReference type="ARBA" id="ARBA00020435"/>
    </source>
</evidence>
<evidence type="ECO:0000256" key="6">
    <source>
        <dbReference type="ARBA" id="ARBA00022553"/>
    </source>
</evidence>
<proteinExistence type="inferred from homology"/>
<dbReference type="AlphaFoldDB" id="A0A8D0NV04"/>
<sequence>MAAEREPPPLGDGKPTDFEELEDGEDLFTSTVSTLESSPSSPEPAAASLLAEDIGTNSNGPKPAEVVLDDDREDLFAEATEEVSLDSPEREPILSSEPSPAVTPVTPTTLIAPRIESKSMSAPVIFDRSREEIEEEANGDVFDIEIGVSDPEKVGESTSLSMFSKSEFSVKRRFSDFLGLHSKLASKYLHVGYIVPPAPEKSIVGMTKVKVGKEDSSSTEFVEKRRAALERYLQRTVKHPTLLQDPDLRQFLESSELPRAVNTQALSGAGILRMVNKAADAVNKMTIKMNESDAWFEEKQQQFENLDQQLRKLHASVEALVCHRKELSANTAAFAKSAAMLGNSEDHTALSRALSQLAEVEEKIDQLHQEQAFADFYMFSELLSDYIRLIAAVKGVFDHRMKCWQKWEDAQMTLLKKRETEAKMMVANKPDKIQQAKNEIREWEAKVQQGERDFEQISKTIRKEVGRFEKERVKDFKTVIIKYLESLVQTQQQVR</sequence>
<organism evidence="17 18">
    <name type="scientific">Sus scrofa</name>
    <name type="common">Pig</name>
    <dbReference type="NCBI Taxonomy" id="9823"/>
    <lineage>
        <taxon>Eukaryota</taxon>
        <taxon>Metazoa</taxon>
        <taxon>Chordata</taxon>
        <taxon>Craniata</taxon>
        <taxon>Vertebrata</taxon>
        <taxon>Euteleostomi</taxon>
        <taxon>Mammalia</taxon>
        <taxon>Eutheria</taxon>
        <taxon>Laurasiatheria</taxon>
        <taxon>Artiodactyla</taxon>
        <taxon>Suina</taxon>
        <taxon>Suidae</taxon>
        <taxon>Sus</taxon>
    </lineage>
</organism>
<feature type="region of interest" description="Disordered" evidence="15">
    <location>
        <begin position="30"/>
        <end position="66"/>
    </location>
</feature>
<dbReference type="InterPro" id="IPR005329">
    <property type="entry name" value="Sorting_nexin_N"/>
</dbReference>
<dbReference type="Proteomes" id="UP000694726">
    <property type="component" value="Unplaced"/>
</dbReference>
<dbReference type="GO" id="GO:0035091">
    <property type="term" value="F:phosphatidylinositol binding"/>
    <property type="evidence" value="ECO:0007669"/>
    <property type="project" value="InterPro"/>
</dbReference>
<keyword evidence="9" id="KW-0007">Acetylation</keyword>
<evidence type="ECO:0000256" key="5">
    <source>
        <dbReference type="ARBA" id="ARBA00022448"/>
    </source>
</evidence>
<keyword evidence="14" id="KW-0175">Coiled coil</keyword>
<gene>
    <name evidence="17" type="primary">SNX2</name>
</gene>
<evidence type="ECO:0000256" key="14">
    <source>
        <dbReference type="SAM" id="Coils"/>
    </source>
</evidence>
<dbReference type="Pfam" id="PF03700">
    <property type="entry name" value="Sorting_nexin"/>
    <property type="match status" value="1"/>
</dbReference>
<dbReference type="GO" id="GO:0006886">
    <property type="term" value="P:intracellular protein transport"/>
    <property type="evidence" value="ECO:0007669"/>
    <property type="project" value="InterPro"/>
</dbReference>
<dbReference type="PANTHER" id="PTHR10555:SF31">
    <property type="entry name" value="SORTING NEXIN-2"/>
    <property type="match status" value="1"/>
</dbReference>
<dbReference type="InterPro" id="IPR001683">
    <property type="entry name" value="PX_dom"/>
</dbReference>
<keyword evidence="6" id="KW-0597">Phosphoprotein</keyword>
<dbReference type="GO" id="GO:0030027">
    <property type="term" value="C:lamellipodium"/>
    <property type="evidence" value="ECO:0007669"/>
    <property type="project" value="UniProtKB-SubCell"/>
</dbReference>
<evidence type="ECO:0000256" key="8">
    <source>
        <dbReference type="ARBA" id="ARBA00022927"/>
    </source>
</evidence>
<evidence type="ECO:0000256" key="2">
    <source>
        <dbReference type="ARBA" id="ARBA00004510"/>
    </source>
</evidence>
<dbReference type="SMART" id="SM00312">
    <property type="entry name" value="PX"/>
    <property type="match status" value="1"/>
</dbReference>
<comment type="function">
    <text evidence="13">Involved in several stages of intracellular trafficking. Interacts with membranes containing phosphatidylinositol 3-phosphate (PtdIns(3P)) or phosphatidylinositol 3,5-bisphosphate (PtdIns(3,5)P2). Acts in part as component of the retromer membrane-deforming SNX-BAR subcomplex. The SNX-BAR retromer mediates retrograde transport of cargo proteins from endosomes to the trans-Golgi network (TGN) and is involved in endosome-to-plasma membrane transport for cargo protein recycling. The SNX-BAR subcomplex functions to deform the donor membrane into a tubular profile called endosome-to-TGN transport carrier (ETC). Can sense membrane curvature and has in vitro vesicle-to-membrane remodeling activity. Required for retrograde endosome-to-TGN transport of TGN38. Promotes KALRN- and RHOG-dependent but retromer-independent membrane remodeling such as lamellipodium formation; the function is dependent on GEF activity of KALRN.</text>
</comment>
<keyword evidence="8" id="KW-0653">Protein transport</keyword>
<keyword evidence="12" id="KW-0966">Cell projection</keyword>
<dbReference type="PANTHER" id="PTHR10555">
    <property type="entry name" value="SORTING NEXIN"/>
    <property type="match status" value="1"/>
</dbReference>
<evidence type="ECO:0000256" key="1">
    <source>
        <dbReference type="ARBA" id="ARBA00004469"/>
    </source>
</evidence>
<evidence type="ECO:0000256" key="12">
    <source>
        <dbReference type="ARBA" id="ARBA00023273"/>
    </source>
</evidence>
<keyword evidence="10" id="KW-0446">Lipid-binding</keyword>
<dbReference type="InterPro" id="IPR036871">
    <property type="entry name" value="PX_dom_sf"/>
</dbReference>
<feature type="domain" description="PX" evidence="16">
    <location>
        <begin position="120"/>
        <end position="259"/>
    </location>
</feature>
<dbReference type="PROSITE" id="PS50195">
    <property type="entry name" value="PX"/>
    <property type="match status" value="1"/>
</dbReference>
<keyword evidence="11" id="KW-0472">Membrane</keyword>
<comment type="subcellular location">
    <subcellularLocation>
        <location evidence="2">Cell projection</location>
        <location evidence="2">Lamellipodium</location>
    </subcellularLocation>
    <subcellularLocation>
        <location evidence="1">Early endosome membrane</location>
        <topology evidence="1">Peripheral membrane protein</topology>
        <orientation evidence="1">Cytoplasmic side</orientation>
    </subcellularLocation>
</comment>
<dbReference type="GO" id="GO:0031901">
    <property type="term" value="C:early endosome membrane"/>
    <property type="evidence" value="ECO:0007669"/>
    <property type="project" value="UniProtKB-SubCell"/>
</dbReference>
<evidence type="ECO:0000259" key="16">
    <source>
        <dbReference type="PROSITE" id="PS50195"/>
    </source>
</evidence>
<feature type="coiled-coil region" evidence="14">
    <location>
        <begin position="426"/>
        <end position="460"/>
    </location>
</feature>
<protein>
    <recommendedName>
        <fullName evidence="4">Sorting nexin-2</fullName>
    </recommendedName>
</protein>
<feature type="compositionally biased region" description="Low complexity" evidence="15">
    <location>
        <begin position="30"/>
        <end position="52"/>
    </location>
</feature>
<evidence type="ECO:0000256" key="9">
    <source>
        <dbReference type="ARBA" id="ARBA00022990"/>
    </source>
</evidence>
<name>A0A8D0NV04_PIG</name>
<dbReference type="SUPFAM" id="SSF103657">
    <property type="entry name" value="BAR/IMD domain-like"/>
    <property type="match status" value="1"/>
</dbReference>
<feature type="region of interest" description="Disordered" evidence="15">
    <location>
        <begin position="79"/>
        <end position="106"/>
    </location>
</feature>
<dbReference type="InterPro" id="IPR027267">
    <property type="entry name" value="AH/BAR_dom_sf"/>
</dbReference>
<evidence type="ECO:0000256" key="7">
    <source>
        <dbReference type="ARBA" id="ARBA00022753"/>
    </source>
</evidence>
<evidence type="ECO:0000256" key="15">
    <source>
        <dbReference type="SAM" id="MobiDB-lite"/>
    </source>
</evidence>
<keyword evidence="7" id="KW-0967">Endosome</keyword>
<dbReference type="FunFam" id="1.20.1270.60:FF:000012">
    <property type="entry name" value="Sorting nexin 2"/>
    <property type="match status" value="1"/>
</dbReference>
<evidence type="ECO:0000256" key="11">
    <source>
        <dbReference type="ARBA" id="ARBA00023136"/>
    </source>
</evidence>
<evidence type="ECO:0000313" key="17">
    <source>
        <dbReference type="Ensembl" id="ENSSSCP00015024733.1"/>
    </source>
</evidence>
<evidence type="ECO:0000313" key="18">
    <source>
        <dbReference type="Proteomes" id="UP000694726"/>
    </source>
</evidence>
<evidence type="ECO:0000256" key="10">
    <source>
        <dbReference type="ARBA" id="ARBA00023121"/>
    </source>
</evidence>
<dbReference type="Gene3D" id="1.20.1270.60">
    <property type="entry name" value="Arfaptin homology (AH) domain/BAR domain"/>
    <property type="match status" value="1"/>
</dbReference>
<dbReference type="Pfam" id="PF00787">
    <property type="entry name" value="PX"/>
    <property type="match status" value="1"/>
</dbReference>
<feature type="compositionally biased region" description="Low complexity" evidence="15">
    <location>
        <begin position="95"/>
        <end position="106"/>
    </location>
</feature>
<comment type="similarity">
    <text evidence="3">Belongs to the sorting nexin family.</text>
</comment>
<dbReference type="SUPFAM" id="SSF64268">
    <property type="entry name" value="PX domain"/>
    <property type="match status" value="1"/>
</dbReference>
<evidence type="ECO:0000256" key="3">
    <source>
        <dbReference type="ARBA" id="ARBA00010883"/>
    </source>
</evidence>
<evidence type="ECO:0000256" key="13">
    <source>
        <dbReference type="ARBA" id="ARBA00045620"/>
    </source>
</evidence>
<dbReference type="Ensembl" id="ENSSSCT00015061573.1">
    <property type="protein sequence ID" value="ENSSSCP00015024733.1"/>
    <property type="gene ID" value="ENSSSCG00015046087.1"/>
</dbReference>
<accession>A0A8D0NV04</accession>
<keyword evidence="5" id="KW-0813">Transport</keyword>
<reference evidence="17" key="1">
    <citation type="submission" date="2025-08" db="UniProtKB">
        <authorList>
            <consortium name="Ensembl"/>
        </authorList>
    </citation>
    <scope>IDENTIFICATION</scope>
</reference>
<feature type="region of interest" description="Disordered" evidence="15">
    <location>
        <begin position="1"/>
        <end position="20"/>
    </location>
</feature>
<dbReference type="FunFam" id="3.30.1520.10:FF:000016">
    <property type="entry name" value="Sorting nexin 2"/>
    <property type="match status" value="1"/>
</dbReference>
<dbReference type="Gene3D" id="3.30.1520.10">
    <property type="entry name" value="Phox-like domain"/>
    <property type="match status" value="1"/>
</dbReference>
<dbReference type="InterPro" id="IPR015404">
    <property type="entry name" value="Vps5_C"/>
</dbReference>
<dbReference type="Pfam" id="PF09325">
    <property type="entry name" value="Vps5"/>
    <property type="match status" value="1"/>
</dbReference>